<evidence type="ECO:0000256" key="3">
    <source>
        <dbReference type="PROSITE-ProRule" id="PRU00708"/>
    </source>
</evidence>
<evidence type="ECO:0000256" key="2">
    <source>
        <dbReference type="ARBA" id="ARBA00022737"/>
    </source>
</evidence>
<dbReference type="InterPro" id="IPR002885">
    <property type="entry name" value="PPR_rpt"/>
</dbReference>
<keyword evidence="5" id="KW-1185">Reference proteome</keyword>
<evidence type="ECO:0000256" key="1">
    <source>
        <dbReference type="ARBA" id="ARBA00007626"/>
    </source>
</evidence>
<proteinExistence type="inferred from homology"/>
<dbReference type="EMBL" id="CAWUPB010001195">
    <property type="protein sequence ID" value="CAK7355453.1"/>
    <property type="molecule type" value="Genomic_DNA"/>
</dbReference>
<comment type="similarity">
    <text evidence="1">Belongs to the PPR family. P subfamily.</text>
</comment>
<evidence type="ECO:0008006" key="6">
    <source>
        <dbReference type="Google" id="ProtNLM"/>
    </source>
</evidence>
<accession>A0AAV1SQP3</accession>
<feature type="non-terminal residue" evidence="4">
    <location>
        <position position="1"/>
    </location>
</feature>
<keyword evidence="2" id="KW-0677">Repeat</keyword>
<name>A0AAV1SQP3_9ROSI</name>
<protein>
    <recommendedName>
        <fullName evidence="6">Pentatricopeptide repeat-containing protein</fullName>
    </recommendedName>
</protein>
<organism evidence="4 5">
    <name type="scientific">Dovyalis caffra</name>
    <dbReference type="NCBI Taxonomy" id="77055"/>
    <lineage>
        <taxon>Eukaryota</taxon>
        <taxon>Viridiplantae</taxon>
        <taxon>Streptophyta</taxon>
        <taxon>Embryophyta</taxon>
        <taxon>Tracheophyta</taxon>
        <taxon>Spermatophyta</taxon>
        <taxon>Magnoliopsida</taxon>
        <taxon>eudicotyledons</taxon>
        <taxon>Gunneridae</taxon>
        <taxon>Pentapetalae</taxon>
        <taxon>rosids</taxon>
        <taxon>fabids</taxon>
        <taxon>Malpighiales</taxon>
        <taxon>Salicaceae</taxon>
        <taxon>Flacourtieae</taxon>
        <taxon>Dovyalis</taxon>
    </lineage>
</organism>
<dbReference type="Gene3D" id="1.25.40.10">
    <property type="entry name" value="Tetratricopeptide repeat domain"/>
    <property type="match status" value="1"/>
</dbReference>
<dbReference type="Pfam" id="PF13041">
    <property type="entry name" value="PPR_2"/>
    <property type="match status" value="1"/>
</dbReference>
<gene>
    <name evidence="4" type="ORF">DCAF_LOCUS25713</name>
</gene>
<dbReference type="InterPro" id="IPR011990">
    <property type="entry name" value="TPR-like_helical_dom_sf"/>
</dbReference>
<dbReference type="AlphaFoldDB" id="A0AAV1SQP3"/>
<comment type="caution">
    <text evidence="4">The sequence shown here is derived from an EMBL/GenBank/DDBJ whole genome shotgun (WGS) entry which is preliminary data.</text>
</comment>
<feature type="repeat" description="PPR" evidence="3">
    <location>
        <begin position="9"/>
        <end position="43"/>
    </location>
</feature>
<reference evidence="4 5" key="1">
    <citation type="submission" date="2024-01" db="EMBL/GenBank/DDBJ databases">
        <authorList>
            <person name="Waweru B."/>
        </authorList>
    </citation>
    <scope>NUCLEOTIDE SEQUENCE [LARGE SCALE GENOMIC DNA]</scope>
</reference>
<dbReference type="NCBIfam" id="TIGR00756">
    <property type="entry name" value="PPR"/>
    <property type="match status" value="1"/>
</dbReference>
<sequence length="57" mass="6433">IQRSGLKLNLVIYNILIDGMCKFGKIQDSKELFSGLPNKGFQPNVYTYDSLIDGPLR</sequence>
<dbReference type="PROSITE" id="PS51375">
    <property type="entry name" value="PPR"/>
    <property type="match status" value="1"/>
</dbReference>
<evidence type="ECO:0000313" key="4">
    <source>
        <dbReference type="EMBL" id="CAK7355453.1"/>
    </source>
</evidence>
<dbReference type="Proteomes" id="UP001314170">
    <property type="component" value="Unassembled WGS sequence"/>
</dbReference>
<evidence type="ECO:0000313" key="5">
    <source>
        <dbReference type="Proteomes" id="UP001314170"/>
    </source>
</evidence>
<dbReference type="PANTHER" id="PTHR47941">
    <property type="entry name" value="PENTATRICOPEPTIDE REPEAT-CONTAINING PROTEIN 3, MITOCHONDRIAL"/>
    <property type="match status" value="1"/>
</dbReference>
<feature type="non-terminal residue" evidence="4">
    <location>
        <position position="57"/>
    </location>
</feature>